<sequence>MDQQGVFITAEIHIKDEVPLAQGIAAVRQFCVDMNSEPGCSLAMALQNKTNPKQFVFWERYNDQAAFDAHFAADHTQAFIKSALTDLKQAFDYQLLTTEG</sequence>
<dbReference type="InterPro" id="IPR007138">
    <property type="entry name" value="ABM_dom"/>
</dbReference>
<dbReference type="InterPro" id="IPR011008">
    <property type="entry name" value="Dimeric_a/b-barrel"/>
</dbReference>
<protein>
    <recommendedName>
        <fullName evidence="1">ABM domain-containing protein</fullName>
    </recommendedName>
</protein>
<dbReference type="InterPro" id="IPR050744">
    <property type="entry name" value="AI-2_Isomerase_LsrG"/>
</dbReference>
<dbReference type="Proteomes" id="UP000055702">
    <property type="component" value="Unassembled WGS sequence"/>
</dbReference>
<dbReference type="Pfam" id="PF03992">
    <property type="entry name" value="ABM"/>
    <property type="match status" value="1"/>
</dbReference>
<comment type="caution">
    <text evidence="2">The sequence shown here is derived from an EMBL/GenBank/DDBJ whole genome shotgun (WGS) entry which is preliminary data.</text>
</comment>
<dbReference type="Gene3D" id="3.30.70.100">
    <property type="match status" value="1"/>
</dbReference>
<dbReference type="PROSITE" id="PS51725">
    <property type="entry name" value="ABM"/>
    <property type="match status" value="1"/>
</dbReference>
<dbReference type="SUPFAM" id="SSF54909">
    <property type="entry name" value="Dimeric alpha+beta barrel"/>
    <property type="match status" value="1"/>
</dbReference>
<evidence type="ECO:0000313" key="2">
    <source>
        <dbReference type="EMBL" id="KVX03730.1"/>
    </source>
</evidence>
<evidence type="ECO:0000313" key="3">
    <source>
        <dbReference type="Proteomes" id="UP000055702"/>
    </source>
</evidence>
<dbReference type="PANTHER" id="PTHR33336">
    <property type="entry name" value="QUINOL MONOOXYGENASE YGIN-RELATED"/>
    <property type="match status" value="1"/>
</dbReference>
<dbReference type="PANTHER" id="PTHR33336:SF15">
    <property type="entry name" value="ABM DOMAIN-CONTAINING PROTEIN"/>
    <property type="match status" value="1"/>
</dbReference>
<dbReference type="GO" id="GO:0003824">
    <property type="term" value="F:catalytic activity"/>
    <property type="evidence" value="ECO:0007669"/>
    <property type="project" value="TreeGrafter"/>
</dbReference>
<dbReference type="EMBL" id="LRDC01000001">
    <property type="protein sequence ID" value="KVX03730.1"/>
    <property type="molecule type" value="Genomic_DNA"/>
</dbReference>
<organism evidence="2">
    <name type="scientific">Shewanella frigidimarina</name>
    <dbReference type="NCBI Taxonomy" id="56812"/>
    <lineage>
        <taxon>Bacteria</taxon>
        <taxon>Pseudomonadati</taxon>
        <taxon>Pseudomonadota</taxon>
        <taxon>Gammaproteobacteria</taxon>
        <taxon>Alteromonadales</taxon>
        <taxon>Shewanellaceae</taxon>
        <taxon>Shewanella</taxon>
    </lineage>
</organism>
<accession>A0A119D0Z8</accession>
<name>A0A119D0Z8_SHEFR</name>
<evidence type="ECO:0000259" key="1">
    <source>
        <dbReference type="PROSITE" id="PS51725"/>
    </source>
</evidence>
<reference evidence="2 3" key="1">
    <citation type="submission" date="2016-01" db="EMBL/GenBank/DDBJ databases">
        <title>Draft genome of the antarctic isolate Shewanella frigidimarina Ag06-30.</title>
        <authorList>
            <person name="Parmeciano Di Noto G."/>
            <person name="Vazquez S."/>
            <person name="Mac Cormack W."/>
            <person name="Iriarte A."/>
            <person name="Quiroga C."/>
        </authorList>
    </citation>
    <scope>NUCLEOTIDE SEQUENCE [LARGE SCALE GENOMIC DNA]</scope>
    <source>
        <strain evidence="2 3">Ag06-30</strain>
    </source>
</reference>
<gene>
    <name evidence="2" type="ORF">AWJ07_01755</name>
</gene>
<feature type="domain" description="ABM" evidence="1">
    <location>
        <begin position="6"/>
        <end position="96"/>
    </location>
</feature>
<dbReference type="AlphaFoldDB" id="A0A119D0Z8"/>
<proteinExistence type="predicted"/>